<dbReference type="Gene3D" id="3.40.50.720">
    <property type="entry name" value="NAD(P)-binding Rossmann-like Domain"/>
    <property type="match status" value="1"/>
</dbReference>
<keyword evidence="2" id="KW-1185">Reference proteome</keyword>
<gene>
    <name evidence="1" type="ORF">PQG43_00600</name>
</gene>
<accession>A0ABT6BGA6</accession>
<dbReference type="RefSeq" id="WP_276343369.1">
    <property type="nucleotide sequence ID" value="NZ_JARJOW010000001.1"/>
</dbReference>
<dbReference type="Proteomes" id="UP001321344">
    <property type="component" value="Unassembled WGS sequence"/>
</dbReference>
<comment type="caution">
    <text evidence="1">The sequence shown here is derived from an EMBL/GenBank/DDBJ whole genome shotgun (WGS) entry which is preliminary data.</text>
</comment>
<name>A0ABT6BGA6_9BACT</name>
<reference evidence="1 2" key="1">
    <citation type="submission" date="2023-03" db="EMBL/GenBank/DDBJ databases">
        <title>Genome sequencing of Aquirufa.</title>
        <authorList>
            <person name="Pitt A."/>
            <person name="Hahn M.W."/>
        </authorList>
    </citation>
    <scope>NUCLEOTIDE SEQUENCE [LARGE SCALE GENOMIC DNA]</scope>
    <source>
        <strain evidence="1 2">WAEICH-18A</strain>
    </source>
</reference>
<evidence type="ECO:0000313" key="2">
    <source>
        <dbReference type="Proteomes" id="UP001321344"/>
    </source>
</evidence>
<evidence type="ECO:0008006" key="3">
    <source>
        <dbReference type="Google" id="ProtNLM"/>
    </source>
</evidence>
<organism evidence="1 2">
    <name type="scientific">Aquirufa aurantiipilula</name>
    <dbReference type="NCBI Taxonomy" id="2696561"/>
    <lineage>
        <taxon>Bacteria</taxon>
        <taxon>Pseudomonadati</taxon>
        <taxon>Bacteroidota</taxon>
        <taxon>Cytophagia</taxon>
        <taxon>Cytophagales</taxon>
        <taxon>Flectobacillaceae</taxon>
        <taxon>Aquirufa</taxon>
    </lineage>
</organism>
<sequence>MKTTIPHQAIFCGPDTLFIVNGDQNLIEIQGESTPLIKQILQGIQQEDSISHIYEKHKEDFGDDFEVFQELFDWLKEKQVIQQTQSPQKVKIHVLVDAKQSDQSSSLIHLLNQVSKPSFEYILEDNLIDSDVILFVGSLFTHHKNIKELAQLSYEAKIPLLYTEIDSSTFTIGPIISSKLLSPCLNCYANRKLVQLKNPKAFSVFQKKHNQEYVYTPLIQEKRYFLALSNFIHEELLQFFNSGLTFSPLIGQSFVVQGSPIEVLRYKILKVPQCPICSHKNQSMTFNV</sequence>
<protein>
    <recommendedName>
        <fullName evidence="3">TOMM leader peptide-binding protein</fullName>
    </recommendedName>
</protein>
<evidence type="ECO:0000313" key="1">
    <source>
        <dbReference type="EMBL" id="MDF5689352.1"/>
    </source>
</evidence>
<dbReference type="EMBL" id="JARJOW010000001">
    <property type="protein sequence ID" value="MDF5689352.1"/>
    <property type="molecule type" value="Genomic_DNA"/>
</dbReference>
<proteinExistence type="predicted"/>